<dbReference type="NCBIfam" id="NF004130">
    <property type="entry name" value="PRK05618.1-5"/>
    <property type="match status" value="1"/>
</dbReference>
<dbReference type="InterPro" id="IPR037121">
    <property type="entry name" value="Ribosomal_bL25_C"/>
</dbReference>
<dbReference type="InterPro" id="IPR020930">
    <property type="entry name" value="Ribosomal_uL5_bac-type"/>
</dbReference>
<dbReference type="Gene3D" id="2.170.120.20">
    <property type="entry name" value="Ribosomal protein L25, beta domain"/>
    <property type="match status" value="1"/>
</dbReference>
<dbReference type="HAMAP" id="MF_01334">
    <property type="entry name" value="Ribosomal_bL25_CTC"/>
    <property type="match status" value="1"/>
</dbReference>
<dbReference type="CDD" id="cd00495">
    <property type="entry name" value="Ribosomal_L25_TL5_CTC"/>
    <property type="match status" value="1"/>
</dbReference>
<feature type="domain" description="Large ribosomal subunit protein bL25 beta" evidence="7">
    <location>
        <begin position="98"/>
        <end position="180"/>
    </location>
</feature>
<dbReference type="GO" id="GO:0022625">
    <property type="term" value="C:cytosolic large ribosomal subunit"/>
    <property type="evidence" value="ECO:0007669"/>
    <property type="project" value="TreeGrafter"/>
</dbReference>
<dbReference type="GO" id="GO:0006412">
    <property type="term" value="P:translation"/>
    <property type="evidence" value="ECO:0007669"/>
    <property type="project" value="UniProtKB-UniRule"/>
</dbReference>
<evidence type="ECO:0000256" key="5">
    <source>
        <dbReference type="HAMAP-Rule" id="MF_01334"/>
    </source>
</evidence>
<keyword evidence="3 5" id="KW-0689">Ribosomal protein</keyword>
<comment type="subunit">
    <text evidence="5">Part of the 50S ribosomal subunit; part of the 5S rRNA/L5/L18/L25 subcomplex. Contacts the 5S rRNA. Binds to the 5S rRNA independently of L5 and L18.</text>
</comment>
<dbReference type="AlphaFoldDB" id="A0A059KGF7"/>
<dbReference type="NCBIfam" id="TIGR00731">
    <property type="entry name" value="bL25_bact_ctc"/>
    <property type="match status" value="1"/>
</dbReference>
<dbReference type="RefSeq" id="WP_037485829.1">
    <property type="nucleotide sequence ID" value="NZ_AZRA01000139.1"/>
</dbReference>
<dbReference type="PANTHER" id="PTHR33284:SF1">
    <property type="entry name" value="RIBOSOMAL PROTEIN L25_GLN-TRNA SYNTHETASE, ANTI-CODON-BINDING DOMAIN-CONTAINING PROTEIN"/>
    <property type="match status" value="1"/>
</dbReference>
<sequence>MKFVAFSREVQGTGASRRLRNAGKVPGIVYGVKDAAQIELDHNALYHALKKEAFHCSVLEMELGGETTKVVLRDLQMHPYKPLVLHVDFQRVDSTTRIRKRVPLHFINEAESQAVKLEKCTINHVVAELDIECLAEKLPEFLTVDLKGMVKGKSLHVDDLVLDPSIKVRTHGRKNPVIATPVEIVEEVIVVAAAPAADKGKKGKGKK</sequence>
<comment type="caution">
    <text evidence="8">The sequence shown here is derived from an EMBL/GenBank/DDBJ whole genome shotgun (WGS) entry which is preliminary data.</text>
</comment>
<comment type="similarity">
    <text evidence="5">Belongs to the bacterial ribosomal protein bL25 family. CTC subfamily.</text>
</comment>
<keyword evidence="9" id="KW-1185">Reference proteome</keyword>
<name>A0A059KGF7_9BURK</name>
<dbReference type="EMBL" id="AZRA01000139">
    <property type="protein sequence ID" value="KDB50455.1"/>
    <property type="molecule type" value="Genomic_DNA"/>
</dbReference>
<dbReference type="PATRIC" id="fig|1286631.3.peg.3863"/>
<reference evidence="8 9" key="1">
    <citation type="journal article" date="2014" name="FEMS Microbiol. Ecol.">
        <title>Sphaerotilus natans encrusted with nanoball-shaped Fe(III) oxide minerals formed by nitrate-reducing mixotrophic Fe(II) oxidation.</title>
        <authorList>
            <person name="Park S."/>
            <person name="Kim D.H."/>
            <person name="Lee J.H."/>
            <person name="Hur H.G."/>
        </authorList>
    </citation>
    <scope>NUCLEOTIDE SEQUENCE [LARGE SCALE GENOMIC DNA]</scope>
    <source>
        <strain evidence="8 9">DSM 6575</strain>
    </source>
</reference>
<dbReference type="Pfam" id="PF01386">
    <property type="entry name" value="Ribosomal_L25p"/>
    <property type="match status" value="1"/>
</dbReference>
<dbReference type="InterPro" id="IPR011035">
    <property type="entry name" value="Ribosomal_bL25/Gln-tRNA_synth"/>
</dbReference>
<dbReference type="InterPro" id="IPR020057">
    <property type="entry name" value="Ribosomal_bL25_b-dom"/>
</dbReference>
<organism evidence="8 9">
    <name type="scientific">Sphaerotilus natans subsp. natans DSM 6575</name>
    <dbReference type="NCBI Taxonomy" id="1286631"/>
    <lineage>
        <taxon>Bacteria</taxon>
        <taxon>Pseudomonadati</taxon>
        <taxon>Pseudomonadota</taxon>
        <taxon>Betaproteobacteria</taxon>
        <taxon>Burkholderiales</taxon>
        <taxon>Sphaerotilaceae</taxon>
        <taxon>Sphaerotilus</taxon>
    </lineage>
</organism>
<evidence type="ECO:0000256" key="3">
    <source>
        <dbReference type="ARBA" id="ARBA00022980"/>
    </source>
</evidence>
<dbReference type="eggNOG" id="COG1825">
    <property type="taxonomic scope" value="Bacteria"/>
</dbReference>
<dbReference type="InterPro" id="IPR001021">
    <property type="entry name" value="Ribosomal_bL25_long"/>
</dbReference>
<evidence type="ECO:0000313" key="9">
    <source>
        <dbReference type="Proteomes" id="UP000026714"/>
    </source>
</evidence>
<keyword evidence="4 5" id="KW-0687">Ribonucleoprotein</keyword>
<accession>A0A059KGF7</accession>
<dbReference type="Pfam" id="PF14693">
    <property type="entry name" value="Ribosomal_TL5_C"/>
    <property type="match status" value="1"/>
</dbReference>
<evidence type="ECO:0000259" key="7">
    <source>
        <dbReference type="Pfam" id="PF14693"/>
    </source>
</evidence>
<dbReference type="SUPFAM" id="SSF50715">
    <property type="entry name" value="Ribosomal protein L25-like"/>
    <property type="match status" value="1"/>
</dbReference>
<dbReference type="PANTHER" id="PTHR33284">
    <property type="entry name" value="RIBOSOMAL PROTEIN L25/GLN-TRNA SYNTHETASE, ANTI-CODON-BINDING DOMAIN-CONTAINING PROTEIN"/>
    <property type="match status" value="1"/>
</dbReference>
<evidence type="ECO:0000313" key="8">
    <source>
        <dbReference type="EMBL" id="KDB50455.1"/>
    </source>
</evidence>
<comment type="function">
    <text evidence="5">This is one of the proteins that binds to the 5S RNA in the ribosome where it forms part of the central protuberance.</text>
</comment>
<dbReference type="Proteomes" id="UP000026714">
    <property type="component" value="Unassembled WGS sequence"/>
</dbReference>
<evidence type="ECO:0000256" key="4">
    <source>
        <dbReference type="ARBA" id="ARBA00023274"/>
    </source>
</evidence>
<evidence type="ECO:0000256" key="2">
    <source>
        <dbReference type="ARBA" id="ARBA00022884"/>
    </source>
</evidence>
<dbReference type="STRING" id="34103.SAMN05421778_10117"/>
<dbReference type="NCBIfam" id="NF004612">
    <property type="entry name" value="PRK05943.1"/>
    <property type="match status" value="1"/>
</dbReference>
<dbReference type="GO" id="GO:0003735">
    <property type="term" value="F:structural constituent of ribosome"/>
    <property type="evidence" value="ECO:0007669"/>
    <property type="project" value="InterPro"/>
</dbReference>
<keyword evidence="2 5" id="KW-0694">RNA-binding</keyword>
<dbReference type="InterPro" id="IPR029751">
    <property type="entry name" value="Ribosomal_L25_dom"/>
</dbReference>
<dbReference type="Gene3D" id="2.40.240.10">
    <property type="entry name" value="Ribosomal Protein L25, Chain P"/>
    <property type="match status" value="1"/>
</dbReference>
<gene>
    <name evidence="5" type="primary">rplY</name>
    <name evidence="5" type="synonym">ctc</name>
    <name evidence="8" type="ORF">X805_39720</name>
</gene>
<dbReference type="InterPro" id="IPR020056">
    <property type="entry name" value="Rbsml_bL25/Gln-tRNA_synth_N"/>
</dbReference>
<evidence type="ECO:0000259" key="6">
    <source>
        <dbReference type="Pfam" id="PF01386"/>
    </source>
</evidence>
<feature type="domain" description="Large ribosomal subunit protein bL25 L25" evidence="6">
    <location>
        <begin position="5"/>
        <end position="89"/>
    </location>
</feature>
<dbReference type="GO" id="GO:0008097">
    <property type="term" value="F:5S rRNA binding"/>
    <property type="evidence" value="ECO:0007669"/>
    <property type="project" value="InterPro"/>
</dbReference>
<protein>
    <recommendedName>
        <fullName evidence="5">Large ribosomal subunit protein bL25</fullName>
    </recommendedName>
    <alternativeName>
        <fullName evidence="5">General stress protein CTC</fullName>
    </alternativeName>
</protein>
<evidence type="ECO:0000256" key="1">
    <source>
        <dbReference type="ARBA" id="ARBA00022730"/>
    </source>
</evidence>
<keyword evidence="1 5" id="KW-0699">rRNA-binding</keyword>
<proteinExistence type="inferred from homology"/>